<dbReference type="Proteomes" id="UP000638648">
    <property type="component" value="Unassembled WGS sequence"/>
</dbReference>
<name>A0A927RFV0_9ACTN</name>
<sequence length="101" mass="11168">MVGYEFLPAGQTQREAQGDGALPRSGCARGPDVRGKPVVRARGSEAGRLPRVERLNDTSEVLTLMARGDQAPGTRGGLEYEFLGVHSTYQHDHWEPRPQRR</sequence>
<evidence type="ECO:0000313" key="2">
    <source>
        <dbReference type="EMBL" id="MBE1603616.1"/>
    </source>
</evidence>
<evidence type="ECO:0000313" key="3">
    <source>
        <dbReference type="Proteomes" id="UP000638648"/>
    </source>
</evidence>
<comment type="caution">
    <text evidence="2">The sequence shown here is derived from an EMBL/GenBank/DDBJ whole genome shotgun (WGS) entry which is preliminary data.</text>
</comment>
<proteinExistence type="predicted"/>
<protein>
    <submittedName>
        <fullName evidence="2">Uncharacterized protein</fullName>
    </submittedName>
</protein>
<keyword evidence="3" id="KW-1185">Reference proteome</keyword>
<dbReference type="AlphaFoldDB" id="A0A927RFV0"/>
<organism evidence="2 3">
    <name type="scientific">Actinopolymorpha pittospori</name>
    <dbReference type="NCBI Taxonomy" id="648752"/>
    <lineage>
        <taxon>Bacteria</taxon>
        <taxon>Bacillati</taxon>
        <taxon>Actinomycetota</taxon>
        <taxon>Actinomycetes</taxon>
        <taxon>Propionibacteriales</taxon>
        <taxon>Actinopolymorphaceae</taxon>
        <taxon>Actinopolymorpha</taxon>
    </lineage>
</organism>
<evidence type="ECO:0000256" key="1">
    <source>
        <dbReference type="SAM" id="MobiDB-lite"/>
    </source>
</evidence>
<accession>A0A927RFV0</accession>
<reference evidence="2" key="1">
    <citation type="submission" date="2020-10" db="EMBL/GenBank/DDBJ databases">
        <title>Sequencing the genomes of 1000 actinobacteria strains.</title>
        <authorList>
            <person name="Klenk H.-P."/>
        </authorList>
    </citation>
    <scope>NUCLEOTIDE SEQUENCE</scope>
    <source>
        <strain evidence="2">DSM 45354</strain>
    </source>
</reference>
<feature type="region of interest" description="Disordered" evidence="1">
    <location>
        <begin position="1"/>
        <end position="39"/>
    </location>
</feature>
<dbReference type="EMBL" id="JADBEM010000001">
    <property type="protein sequence ID" value="MBE1603616.1"/>
    <property type="molecule type" value="Genomic_DNA"/>
</dbReference>
<gene>
    <name evidence="2" type="ORF">HEB94_000464</name>
</gene>